<dbReference type="STRING" id="187101.VC03_04955"/>
<dbReference type="KEGG" id="sns:VC03_04955"/>
<gene>
    <name evidence="1" type="ORF">VC03_04955</name>
</gene>
<keyword evidence="2" id="KW-1185">Reference proteome</keyword>
<evidence type="ECO:0000313" key="1">
    <source>
        <dbReference type="EMBL" id="AKC95831.1"/>
    </source>
</evidence>
<dbReference type="RefSeq" id="WP_046328935.1">
    <property type="nucleotide sequence ID" value="NZ_CP011280.1"/>
</dbReference>
<evidence type="ECO:0000313" key="2">
    <source>
        <dbReference type="Proteomes" id="UP000033103"/>
    </source>
</evidence>
<dbReference type="HOGENOM" id="CLU_086328_0_0_0"/>
<dbReference type="OrthoDB" id="80122at2"/>
<organism evidence="1 2">
    <name type="scientific">Sneathia vaginalis</name>
    <dbReference type="NCBI Taxonomy" id="187101"/>
    <lineage>
        <taxon>Bacteria</taxon>
        <taxon>Fusobacteriati</taxon>
        <taxon>Fusobacteriota</taxon>
        <taxon>Fusobacteriia</taxon>
        <taxon>Fusobacteriales</taxon>
        <taxon>Leptotrichiaceae</taxon>
        <taxon>Sneathia</taxon>
    </lineage>
</organism>
<dbReference type="EMBL" id="CP011280">
    <property type="protein sequence ID" value="AKC95831.1"/>
    <property type="molecule type" value="Genomic_DNA"/>
</dbReference>
<name>A0A0E3ZBZ0_9FUSO</name>
<reference evidence="1 2" key="1">
    <citation type="journal article" date="2012" name="BMC Genomics">
        <title>Genomic sequence analysis and characterization of Sneathia amnii sp. nov.</title>
        <authorList>
            <consortium name="Vaginal Microbiome Consortium (additional members)"/>
            <person name="Harwich M.D.Jr."/>
            <person name="Serrano M.G."/>
            <person name="Fettweis J.M."/>
            <person name="Alves J.M."/>
            <person name="Reimers M.A."/>
            <person name="Buck G.A."/>
            <person name="Jefferson K.K."/>
        </authorList>
    </citation>
    <scope>NUCLEOTIDE SEQUENCE [LARGE SCALE GENOMIC DNA]</scope>
    <source>
        <strain evidence="1 2">SN35</strain>
    </source>
</reference>
<dbReference type="Proteomes" id="UP000033103">
    <property type="component" value="Chromosome"/>
</dbReference>
<protein>
    <submittedName>
        <fullName evidence="1">Uncharacterized protein</fullName>
    </submittedName>
</protein>
<dbReference type="PATRIC" id="fig|1069640.6.peg.979"/>
<dbReference type="AlphaFoldDB" id="A0A0E3ZBZ0"/>
<proteinExistence type="predicted"/>
<sequence>MLTLEMTSDELKAVEYNEEAIKNILVSRAIYNESYNYEFNEKEAEEIKYLEKNEIIRLYMHKTVEPRVIVTENSIIDRYNKDKAYFDNQNIPFTKAHEIIKSQLNAEVNYGLEQDLVTNLVHNMADTVTLKKEDIIFSKGDPELIKTMVLFELLTIEANKIDFFNKYAKDIDILKKEVRIKYYVNHICSKDIKITEEQVSKFYVDHTNDFSGVDIQVAYNNIASYLFQQEMDKRTNEYILSISEKYHLDEEVKKYKKDDKDVVN</sequence>
<accession>A0A0E3ZBZ0</accession>